<evidence type="ECO:0000256" key="1">
    <source>
        <dbReference type="SAM" id="MobiDB-lite"/>
    </source>
</evidence>
<gene>
    <name evidence="2" type="ORF">LECACI_7A004037</name>
</gene>
<comment type="caution">
    <text evidence="2">The sequence shown here is derived from an EMBL/GenBank/DDBJ whole genome shotgun (WGS) entry which is preliminary data.</text>
</comment>
<dbReference type="EMBL" id="CAVMBE010000021">
    <property type="protein sequence ID" value="CAK3994674.1"/>
    <property type="molecule type" value="Genomic_DNA"/>
</dbReference>
<accession>A0AAI8YXZ0</accession>
<dbReference type="AlphaFoldDB" id="A0AAI8YXZ0"/>
<keyword evidence="3" id="KW-1185">Reference proteome</keyword>
<reference evidence="2" key="1">
    <citation type="submission" date="2023-11" db="EMBL/GenBank/DDBJ databases">
        <authorList>
            <person name="Alioto T."/>
            <person name="Alioto T."/>
            <person name="Gomez Garrido J."/>
        </authorList>
    </citation>
    <scope>NUCLEOTIDE SEQUENCE</scope>
</reference>
<name>A0AAI8YXZ0_9PEZI</name>
<proteinExistence type="predicted"/>
<evidence type="ECO:0000313" key="2">
    <source>
        <dbReference type="EMBL" id="CAK3994674.1"/>
    </source>
</evidence>
<evidence type="ECO:0000313" key="3">
    <source>
        <dbReference type="Proteomes" id="UP001296104"/>
    </source>
</evidence>
<sequence>MAMGCSEHPTIEIQLTRGLQYPAEMGPDSRHSTSTDTLLFRHVCTNFDWNAAAFLDLIRERLMLDHTNGQAVWAFTTMAEICEAAAEGCGSCRLIQACVTDFTRGEVGPDVEMNITYGGQKTLSVDILLEDSCGQIAQTQLELFTLPGESCPWPNIGSEISLLRTPAGLYDVPGGCTAIVCDDSLSENAMAKIKQWIAECERDHPYCDVGSAYSSLNAHSNVLPSRLISVGAENGDVRLCCGVGTSTKYLALSYCWGRSGGLTLTQENQAAWTSRIPFERSNFTTTQAISHFQTRMDLPRTNARPQSPAFHGRRDGLGMPGPYEL</sequence>
<protein>
    <submittedName>
        <fullName evidence="2">Uncharacterized protein</fullName>
    </submittedName>
</protein>
<organism evidence="2 3">
    <name type="scientific">Lecanosticta acicola</name>
    <dbReference type="NCBI Taxonomy" id="111012"/>
    <lineage>
        <taxon>Eukaryota</taxon>
        <taxon>Fungi</taxon>
        <taxon>Dikarya</taxon>
        <taxon>Ascomycota</taxon>
        <taxon>Pezizomycotina</taxon>
        <taxon>Dothideomycetes</taxon>
        <taxon>Dothideomycetidae</taxon>
        <taxon>Mycosphaerellales</taxon>
        <taxon>Mycosphaerellaceae</taxon>
        <taxon>Lecanosticta</taxon>
    </lineage>
</organism>
<dbReference type="Proteomes" id="UP001296104">
    <property type="component" value="Unassembled WGS sequence"/>
</dbReference>
<feature type="region of interest" description="Disordered" evidence="1">
    <location>
        <begin position="299"/>
        <end position="325"/>
    </location>
</feature>